<proteinExistence type="predicted"/>
<sequence length="135" mass="15617">MAKIDLFKDFEKNISFVILEETYKTFQLCSKDLNPLHTDEKFAKEKGFSGCVMYGNILNAFISYAIGMELPTKDVMLQTQDIQYKKPVFLNDKLVLNLRTEEIHEGVHVVIFVYKFLNEQSKVVAKGRVQIGIFE</sequence>
<dbReference type="InterPro" id="IPR029069">
    <property type="entry name" value="HotDog_dom_sf"/>
</dbReference>
<dbReference type="GO" id="GO:0019171">
    <property type="term" value="F:(3R)-hydroxyacyl-[acyl-carrier-protein] dehydratase activity"/>
    <property type="evidence" value="ECO:0007669"/>
    <property type="project" value="TreeGrafter"/>
</dbReference>
<dbReference type="InterPro" id="IPR050965">
    <property type="entry name" value="UPF0336/Enoyl-CoA_hydratase"/>
</dbReference>
<dbReference type="InterPro" id="IPR002539">
    <property type="entry name" value="MaoC-like_dom"/>
</dbReference>
<evidence type="ECO:0000313" key="3">
    <source>
        <dbReference type="Proteomes" id="UP000595224"/>
    </source>
</evidence>
<reference evidence="2 3" key="1">
    <citation type="submission" date="2020-11" db="EMBL/GenBank/DDBJ databases">
        <title>Treponema Peruensis nv. sp., first commensal Treponema isolated from human feces.</title>
        <authorList>
            <person name="Belkhou C."/>
            <person name="Raes J."/>
        </authorList>
    </citation>
    <scope>NUCLEOTIDE SEQUENCE [LARGE SCALE GENOMIC DNA]</scope>
    <source>
        <strain evidence="2 3">RCC2812</strain>
    </source>
</reference>
<gene>
    <name evidence="2" type="ORF">IWA51_05945</name>
</gene>
<dbReference type="RefSeq" id="WP_198443578.1">
    <property type="nucleotide sequence ID" value="NZ_CBCSHE010000006.1"/>
</dbReference>
<dbReference type="Gene3D" id="3.10.129.10">
    <property type="entry name" value="Hotdog Thioesterase"/>
    <property type="match status" value="1"/>
</dbReference>
<dbReference type="AlphaFoldDB" id="A0A7T3RFB9"/>
<dbReference type="GO" id="GO:0006633">
    <property type="term" value="P:fatty acid biosynthetic process"/>
    <property type="evidence" value="ECO:0007669"/>
    <property type="project" value="TreeGrafter"/>
</dbReference>
<evidence type="ECO:0000313" key="2">
    <source>
        <dbReference type="EMBL" id="QQA02116.1"/>
    </source>
</evidence>
<dbReference type="PANTHER" id="PTHR43437">
    <property type="entry name" value="HYDROXYACYL-THIOESTER DEHYDRATASE TYPE 2, MITOCHONDRIAL-RELATED"/>
    <property type="match status" value="1"/>
</dbReference>
<name>A0A7T3RFB9_9SPIR</name>
<organism evidence="2 3">
    <name type="scientific">Treponema peruense</name>
    <dbReference type="NCBI Taxonomy" id="2787628"/>
    <lineage>
        <taxon>Bacteria</taxon>
        <taxon>Pseudomonadati</taxon>
        <taxon>Spirochaetota</taxon>
        <taxon>Spirochaetia</taxon>
        <taxon>Spirochaetales</taxon>
        <taxon>Treponemataceae</taxon>
        <taxon>Treponema</taxon>
    </lineage>
</organism>
<dbReference type="KEGG" id="tper:IWA51_05945"/>
<dbReference type="SUPFAM" id="SSF54637">
    <property type="entry name" value="Thioesterase/thiol ester dehydrase-isomerase"/>
    <property type="match status" value="1"/>
</dbReference>
<dbReference type="PANTHER" id="PTHR43437:SF3">
    <property type="entry name" value="HYDROXYACYL-THIOESTER DEHYDRATASE TYPE 2, MITOCHONDRIAL"/>
    <property type="match status" value="1"/>
</dbReference>
<keyword evidence="3" id="KW-1185">Reference proteome</keyword>
<dbReference type="Proteomes" id="UP000595224">
    <property type="component" value="Chromosome"/>
</dbReference>
<dbReference type="Pfam" id="PF01575">
    <property type="entry name" value="MaoC_dehydratas"/>
    <property type="match status" value="1"/>
</dbReference>
<dbReference type="EMBL" id="CP064936">
    <property type="protein sequence ID" value="QQA02116.1"/>
    <property type="molecule type" value="Genomic_DNA"/>
</dbReference>
<feature type="domain" description="MaoC-like" evidence="1">
    <location>
        <begin position="14"/>
        <end position="104"/>
    </location>
</feature>
<evidence type="ECO:0000259" key="1">
    <source>
        <dbReference type="Pfam" id="PF01575"/>
    </source>
</evidence>
<protein>
    <recommendedName>
        <fullName evidence="1">MaoC-like domain-containing protein</fullName>
    </recommendedName>
</protein>
<accession>A0A7T3RFB9</accession>